<proteinExistence type="predicted"/>
<evidence type="ECO:0000313" key="2">
    <source>
        <dbReference type="EMBL" id="AUC20654.1"/>
    </source>
</evidence>
<gene>
    <name evidence="2" type="ORF">BTO15_00330</name>
</gene>
<dbReference type="InterPro" id="IPR013830">
    <property type="entry name" value="SGNH_hydro"/>
</dbReference>
<dbReference type="Proteomes" id="UP000232721">
    <property type="component" value="Chromosome"/>
</dbReference>
<protein>
    <recommendedName>
        <fullName evidence="1">SGNH hydrolase-type esterase domain-containing protein</fullName>
    </recommendedName>
</protein>
<feature type="domain" description="SGNH hydrolase-type esterase" evidence="1">
    <location>
        <begin position="107"/>
        <end position="248"/>
    </location>
</feature>
<name>A0ABN5FA03_9FLAO</name>
<accession>A0ABN5FA03</accession>
<keyword evidence="3" id="KW-1185">Reference proteome</keyword>
<evidence type="ECO:0000259" key="1">
    <source>
        <dbReference type="Pfam" id="PF13472"/>
    </source>
</evidence>
<dbReference type="EMBL" id="CP019336">
    <property type="protein sequence ID" value="AUC20654.1"/>
    <property type="molecule type" value="Genomic_DNA"/>
</dbReference>
<dbReference type="Pfam" id="PF13472">
    <property type="entry name" value="Lipase_GDSL_2"/>
    <property type="match status" value="1"/>
</dbReference>
<sequence length="263" mass="30520">MKKEVVTDAVRNSFYKESRTYWKDHKLDYNLHPEKYKKAMSLFHKNQDKFRKTSNTISIKRNDRIEKAVANFQNFDDKNSFPENSILFVGSSSIAGWKTSISFPNFSVINRGIGGMNMHEIIFHYNALIKKYNPSIIAIYCDIDIEQGKAPEEAVVVFKKLVEKIKADFPKTPILLLSMKPVMVDDFIGKDIRKNKAIANKELLDFSKKEKNVYFIDLATLMLHADGTLKTDIFIQDGMHLNKLGYEIWNPIMRKKILELTNK</sequence>
<dbReference type="Gene3D" id="3.40.50.1110">
    <property type="entry name" value="SGNH hydrolase"/>
    <property type="match status" value="1"/>
</dbReference>
<organism evidence="2 3">
    <name type="scientific">Polaribacter sejongensis</name>
    <dbReference type="NCBI Taxonomy" id="985043"/>
    <lineage>
        <taxon>Bacteria</taxon>
        <taxon>Pseudomonadati</taxon>
        <taxon>Bacteroidota</taxon>
        <taxon>Flavobacteriia</taxon>
        <taxon>Flavobacteriales</taxon>
        <taxon>Flavobacteriaceae</taxon>
    </lineage>
</organism>
<reference evidence="2 3" key="1">
    <citation type="submission" date="2017-02" db="EMBL/GenBank/DDBJ databases">
        <title>Trade-off between light-utilization and light-protection in marine flavobacteria.</title>
        <authorList>
            <person name="Kumagai Y."/>
            <person name="Yoshizawa S."/>
            <person name="Kogure K."/>
            <person name="Iwasaki W."/>
        </authorList>
    </citation>
    <scope>NUCLEOTIDE SEQUENCE [LARGE SCALE GENOMIC DNA]</scope>
    <source>
        <strain evidence="2 3">KCTC 23670</strain>
    </source>
</reference>
<dbReference type="InterPro" id="IPR036514">
    <property type="entry name" value="SGNH_hydro_sf"/>
</dbReference>
<dbReference type="SUPFAM" id="SSF52266">
    <property type="entry name" value="SGNH hydrolase"/>
    <property type="match status" value="1"/>
</dbReference>
<evidence type="ECO:0000313" key="3">
    <source>
        <dbReference type="Proteomes" id="UP000232721"/>
    </source>
</evidence>